<evidence type="ECO:0000259" key="4">
    <source>
        <dbReference type="Pfam" id="PF07987"/>
    </source>
</evidence>
<dbReference type="InterPro" id="IPR038507">
    <property type="entry name" value="YcnI-like_sf"/>
</dbReference>
<feature type="signal peptide" evidence="3">
    <location>
        <begin position="1"/>
        <end position="33"/>
    </location>
</feature>
<dbReference type="AlphaFoldDB" id="A0AA41TXR9"/>
<gene>
    <name evidence="5" type="ORF">LZ495_00030</name>
</gene>
<feature type="region of interest" description="Disordered" evidence="1">
    <location>
        <begin position="138"/>
        <end position="229"/>
    </location>
</feature>
<evidence type="ECO:0000256" key="1">
    <source>
        <dbReference type="SAM" id="MobiDB-lite"/>
    </source>
</evidence>
<evidence type="ECO:0000256" key="3">
    <source>
        <dbReference type="SAM" id="SignalP"/>
    </source>
</evidence>
<accession>A0AA41TXR9</accession>
<organism evidence="5 6">
    <name type="scientific">Yinghuangia soli</name>
    <dbReference type="NCBI Taxonomy" id="2908204"/>
    <lineage>
        <taxon>Bacteria</taxon>
        <taxon>Bacillati</taxon>
        <taxon>Actinomycetota</taxon>
        <taxon>Actinomycetes</taxon>
        <taxon>Kitasatosporales</taxon>
        <taxon>Streptomycetaceae</taxon>
        <taxon>Yinghuangia</taxon>
    </lineage>
</organism>
<evidence type="ECO:0000313" key="6">
    <source>
        <dbReference type="Proteomes" id="UP001165378"/>
    </source>
</evidence>
<dbReference type="EMBL" id="JAKFHA010000001">
    <property type="protein sequence ID" value="MCF2525616.1"/>
    <property type="molecule type" value="Genomic_DNA"/>
</dbReference>
<dbReference type="Proteomes" id="UP001165378">
    <property type="component" value="Unassembled WGS sequence"/>
</dbReference>
<dbReference type="Pfam" id="PF07987">
    <property type="entry name" value="DUF1775"/>
    <property type="match status" value="1"/>
</dbReference>
<dbReference type="RefSeq" id="WP_235049654.1">
    <property type="nucleotide sequence ID" value="NZ_JAKFHA010000001.1"/>
</dbReference>
<keyword evidence="2" id="KW-0472">Membrane</keyword>
<dbReference type="Gene3D" id="2.60.40.2230">
    <property type="entry name" value="Uncharacterised protein YcnI-like PF07987, DUF1775"/>
    <property type="match status" value="1"/>
</dbReference>
<keyword evidence="2" id="KW-1133">Transmembrane helix</keyword>
<keyword evidence="3" id="KW-0732">Signal</keyword>
<feature type="chain" id="PRO_5041216196" evidence="3">
    <location>
        <begin position="34"/>
        <end position="264"/>
    </location>
</feature>
<dbReference type="InterPro" id="IPR012533">
    <property type="entry name" value="YcnI-copper_dom"/>
</dbReference>
<feature type="compositionally biased region" description="Low complexity" evidence="1">
    <location>
        <begin position="171"/>
        <end position="220"/>
    </location>
</feature>
<sequence>MKRSSVLPAARRFAVAAVVAGAVALGTAAPAFAHNEVHASDARALATDVTLTFGAEAESKTAGITSLRVVLPPGITPADVSLAKAPKDWTYTPAADGFTVGGTALAVGTDAEYAIKVRQLPDASLLVFKTLQTYSDGRIDRWIDPPKGTEGADDHADAAAKPAPTLTLGKAAPGATPIPATPTAAPSSAAPATSAAPAPSAAASSAPAPVPTTTVTPGAAQSTDKDDDSSLALPATLGAIAVLLVLGGGFWWWRRRNAGADPRT</sequence>
<feature type="transmembrane region" description="Helical" evidence="2">
    <location>
        <begin position="231"/>
        <end position="253"/>
    </location>
</feature>
<keyword evidence="6" id="KW-1185">Reference proteome</keyword>
<keyword evidence="2" id="KW-0812">Transmembrane</keyword>
<comment type="caution">
    <text evidence="5">The sequence shown here is derived from an EMBL/GenBank/DDBJ whole genome shotgun (WGS) entry which is preliminary data.</text>
</comment>
<evidence type="ECO:0000256" key="2">
    <source>
        <dbReference type="SAM" id="Phobius"/>
    </source>
</evidence>
<protein>
    <submittedName>
        <fullName evidence="5">DUF1775 domain-containing protein</fullName>
    </submittedName>
</protein>
<reference evidence="5" key="1">
    <citation type="submission" date="2022-01" db="EMBL/GenBank/DDBJ databases">
        <title>Genome-Based Taxonomic Classification of the Phylum Actinobacteria.</title>
        <authorList>
            <person name="Gao Y."/>
        </authorList>
    </citation>
    <scope>NUCLEOTIDE SEQUENCE</scope>
    <source>
        <strain evidence="5">KLBMP 8922</strain>
    </source>
</reference>
<proteinExistence type="predicted"/>
<evidence type="ECO:0000313" key="5">
    <source>
        <dbReference type="EMBL" id="MCF2525616.1"/>
    </source>
</evidence>
<name>A0AA41TXR9_9ACTN</name>
<feature type="domain" description="YncI copper-binding" evidence="4">
    <location>
        <begin position="103"/>
        <end position="168"/>
    </location>
</feature>